<comment type="pathway">
    <text evidence="5">Cofactor biosynthesis; nicotinate biosynthesis; nicotinate from nicotinamide: step 1/1.</text>
</comment>
<protein>
    <recommendedName>
        <fullName evidence="8">Nicotinamidase</fullName>
        <ecNumber evidence="6">3.5.1.19</ecNumber>
    </recommendedName>
    <alternativeName>
        <fullName evidence="7">Nicotinamide deamidase</fullName>
    </alternativeName>
</protein>
<dbReference type="InterPro" id="IPR036380">
    <property type="entry name" value="Isochorismatase-like_sf"/>
</dbReference>
<dbReference type="EMBL" id="QUNF01000002">
    <property type="protein sequence ID" value="REG92863.1"/>
    <property type="molecule type" value="Genomic_DNA"/>
</dbReference>
<keyword evidence="2" id="KW-0662">Pyridine nucleotide biosynthesis</keyword>
<keyword evidence="11" id="KW-1185">Reference proteome</keyword>
<keyword evidence="4" id="KW-0378">Hydrolase</keyword>
<evidence type="ECO:0000256" key="5">
    <source>
        <dbReference type="ARBA" id="ARBA00037900"/>
    </source>
</evidence>
<evidence type="ECO:0000256" key="3">
    <source>
        <dbReference type="ARBA" id="ARBA00022723"/>
    </source>
</evidence>
<reference evidence="10 11" key="1">
    <citation type="submission" date="2018-08" db="EMBL/GenBank/DDBJ databases">
        <title>Genomic Encyclopedia of Archaeal and Bacterial Type Strains, Phase II (KMG-II): from individual species to whole genera.</title>
        <authorList>
            <person name="Goeker M."/>
        </authorList>
    </citation>
    <scope>NUCLEOTIDE SEQUENCE [LARGE SCALE GENOMIC DNA]</scope>
    <source>
        <strain evidence="10 11">DSM 15986</strain>
    </source>
</reference>
<feature type="domain" description="Isochorismatase-like" evidence="9">
    <location>
        <begin position="8"/>
        <end position="207"/>
    </location>
</feature>
<dbReference type="GO" id="GO:0019363">
    <property type="term" value="P:pyridine nucleotide biosynthetic process"/>
    <property type="evidence" value="ECO:0007669"/>
    <property type="project" value="UniProtKB-KW"/>
</dbReference>
<dbReference type="CDD" id="cd01011">
    <property type="entry name" value="nicotinamidase"/>
    <property type="match status" value="1"/>
</dbReference>
<name>A0A3E0E540_9BACT</name>
<proteinExistence type="inferred from homology"/>
<dbReference type="NCBIfam" id="NF008623">
    <property type="entry name" value="PRK11609.1"/>
    <property type="match status" value="1"/>
</dbReference>
<dbReference type="FunFam" id="3.40.50.850:FF:000006">
    <property type="entry name" value="Bifunctional pyrazinamidase/nicotinamidase"/>
    <property type="match status" value="1"/>
</dbReference>
<dbReference type="AlphaFoldDB" id="A0A3E0E540"/>
<dbReference type="InterPro" id="IPR052347">
    <property type="entry name" value="Isochorismatase_Nicotinamidase"/>
</dbReference>
<dbReference type="Pfam" id="PF00857">
    <property type="entry name" value="Isochorismatase"/>
    <property type="match status" value="1"/>
</dbReference>
<comment type="similarity">
    <text evidence="1">Belongs to the isochorismatase family.</text>
</comment>
<evidence type="ECO:0000256" key="4">
    <source>
        <dbReference type="ARBA" id="ARBA00022801"/>
    </source>
</evidence>
<evidence type="ECO:0000256" key="2">
    <source>
        <dbReference type="ARBA" id="ARBA00022642"/>
    </source>
</evidence>
<dbReference type="SUPFAM" id="SSF52499">
    <property type="entry name" value="Isochorismatase-like hydrolases"/>
    <property type="match status" value="1"/>
</dbReference>
<dbReference type="PANTHER" id="PTHR11080">
    <property type="entry name" value="PYRAZINAMIDASE/NICOTINAMIDASE"/>
    <property type="match status" value="1"/>
</dbReference>
<dbReference type="GO" id="GO:0046872">
    <property type="term" value="F:metal ion binding"/>
    <property type="evidence" value="ECO:0007669"/>
    <property type="project" value="UniProtKB-KW"/>
</dbReference>
<evidence type="ECO:0000259" key="9">
    <source>
        <dbReference type="Pfam" id="PF00857"/>
    </source>
</evidence>
<dbReference type="OrthoDB" id="9791276at2"/>
<gene>
    <name evidence="10" type="ORF">C8N25_102266</name>
</gene>
<dbReference type="Proteomes" id="UP000256405">
    <property type="component" value="Unassembled WGS sequence"/>
</dbReference>
<evidence type="ECO:0000256" key="1">
    <source>
        <dbReference type="ARBA" id="ARBA00006336"/>
    </source>
</evidence>
<evidence type="ECO:0000256" key="7">
    <source>
        <dbReference type="ARBA" id="ARBA00043224"/>
    </source>
</evidence>
<dbReference type="RefSeq" id="WP_086539750.1">
    <property type="nucleotide sequence ID" value="NZ_MSSW01000003.1"/>
</dbReference>
<evidence type="ECO:0000256" key="6">
    <source>
        <dbReference type="ARBA" id="ARBA00039017"/>
    </source>
</evidence>
<keyword evidence="3" id="KW-0479">Metal-binding</keyword>
<organism evidence="10 11">
    <name type="scientific">Algoriphagus antarcticus</name>
    <dbReference type="NCBI Taxonomy" id="238540"/>
    <lineage>
        <taxon>Bacteria</taxon>
        <taxon>Pseudomonadati</taxon>
        <taxon>Bacteroidota</taxon>
        <taxon>Cytophagia</taxon>
        <taxon>Cytophagales</taxon>
        <taxon>Cyclobacteriaceae</taxon>
        <taxon>Algoriphagus</taxon>
    </lineage>
</organism>
<sequence>MAMNLKNSVLLIVDVQNDFLPGGKLAVNSGGEVVPVINALQEQFDFIVATQDFHPANHGSFAANHMGKSEGELIDLNGLPQILWPVHCVQGTEGAEFHEELNPIKWKAIFQKGKNPEVDSYSGFFDNAQREDTGLGDFLQNEGIMTVFVTGLAQDYCVKFTALDSVSLGFKTYLITDATRAVNLSPEDGGKALDEMKKAGVKLIDSTAILD</sequence>
<comment type="caution">
    <text evidence="10">The sequence shown here is derived from an EMBL/GenBank/DDBJ whole genome shotgun (WGS) entry which is preliminary data.</text>
</comment>
<evidence type="ECO:0000256" key="8">
    <source>
        <dbReference type="ARBA" id="ARBA00072277"/>
    </source>
</evidence>
<dbReference type="GO" id="GO:0008936">
    <property type="term" value="F:nicotinamidase activity"/>
    <property type="evidence" value="ECO:0007669"/>
    <property type="project" value="UniProtKB-EC"/>
</dbReference>
<accession>A0A3E0E540</accession>
<evidence type="ECO:0000313" key="11">
    <source>
        <dbReference type="Proteomes" id="UP000256405"/>
    </source>
</evidence>
<dbReference type="PANTHER" id="PTHR11080:SF2">
    <property type="entry name" value="LD05707P"/>
    <property type="match status" value="1"/>
</dbReference>
<dbReference type="InterPro" id="IPR000868">
    <property type="entry name" value="Isochorismatase-like_dom"/>
</dbReference>
<evidence type="ECO:0000313" key="10">
    <source>
        <dbReference type="EMBL" id="REG92863.1"/>
    </source>
</evidence>
<dbReference type="EC" id="3.5.1.19" evidence="6"/>
<dbReference type="Gene3D" id="3.40.50.850">
    <property type="entry name" value="Isochorismatase-like"/>
    <property type="match status" value="1"/>
</dbReference>